<evidence type="ECO:0000259" key="4">
    <source>
        <dbReference type="PROSITE" id="PS51393"/>
    </source>
</evidence>
<proteinExistence type="predicted"/>
<keyword evidence="1" id="KW-0479">Metal-binding</keyword>
<organism evidence="5">
    <name type="scientific">Solanum lycopersicum</name>
    <name type="common">Tomato</name>
    <name type="synonym">Lycopersicon esculentum</name>
    <dbReference type="NCBI Taxonomy" id="4081"/>
    <lineage>
        <taxon>Eukaryota</taxon>
        <taxon>Viridiplantae</taxon>
        <taxon>Streptophyta</taxon>
        <taxon>Embryophyta</taxon>
        <taxon>Tracheophyta</taxon>
        <taxon>Spermatophyta</taxon>
        <taxon>Magnoliopsida</taxon>
        <taxon>eudicotyledons</taxon>
        <taxon>Gunneridae</taxon>
        <taxon>Pentapetalae</taxon>
        <taxon>asterids</taxon>
        <taxon>lamiids</taxon>
        <taxon>Solanales</taxon>
        <taxon>Solanaceae</taxon>
        <taxon>Solanoideae</taxon>
        <taxon>Solaneae</taxon>
        <taxon>Solanum</taxon>
        <taxon>Solanum subgen. Lycopersicon</taxon>
    </lineage>
</organism>
<dbReference type="GO" id="GO:0016702">
    <property type="term" value="F:oxidoreductase activity, acting on single donors with incorporation of molecular oxygen, incorporation of two atoms of oxygen"/>
    <property type="evidence" value="ECO:0007669"/>
    <property type="project" value="InterPro"/>
</dbReference>
<dbReference type="STRING" id="4081.A0A3Q7G111"/>
<name>A0A3Q7G111_SOLLC</name>
<dbReference type="AlphaFoldDB" id="A0A3Q7G111"/>
<dbReference type="OMA" id="DTPEWTE"/>
<dbReference type="InterPro" id="IPR000907">
    <property type="entry name" value="LipOase"/>
</dbReference>
<evidence type="ECO:0000256" key="1">
    <source>
        <dbReference type="ARBA" id="ARBA00022723"/>
    </source>
</evidence>
<dbReference type="PaxDb" id="4081-Solyc04g050110.1.1"/>
<feature type="domain" description="Lipoxygenase" evidence="4">
    <location>
        <begin position="1"/>
        <end position="118"/>
    </location>
</feature>
<protein>
    <recommendedName>
        <fullName evidence="4">Lipoxygenase domain-containing protein</fullName>
    </recommendedName>
</protein>
<keyword evidence="6" id="KW-1185">Reference proteome</keyword>
<dbReference type="SUPFAM" id="SSF48484">
    <property type="entry name" value="Lipoxigenase"/>
    <property type="match status" value="1"/>
</dbReference>
<reference evidence="5" key="2">
    <citation type="submission" date="2019-01" db="UniProtKB">
        <authorList>
            <consortium name="EnsemblPlants"/>
        </authorList>
    </citation>
    <scope>IDENTIFICATION</scope>
    <source>
        <strain evidence="5">cv. Heinz 1706</strain>
    </source>
</reference>
<reference evidence="5" key="1">
    <citation type="journal article" date="2012" name="Nature">
        <title>The tomato genome sequence provides insights into fleshy fruit evolution.</title>
        <authorList>
            <consortium name="Tomato Genome Consortium"/>
        </authorList>
    </citation>
    <scope>NUCLEOTIDE SEQUENCE [LARGE SCALE GENOMIC DNA]</scope>
    <source>
        <strain evidence="5">cv. Heinz 1706</strain>
    </source>
</reference>
<dbReference type="GO" id="GO:0046872">
    <property type="term" value="F:metal ion binding"/>
    <property type="evidence" value="ECO:0007669"/>
    <property type="project" value="UniProtKB-KW"/>
</dbReference>
<dbReference type="InterPro" id="IPR013819">
    <property type="entry name" value="LipOase_C"/>
</dbReference>
<dbReference type="PROSITE" id="PS51393">
    <property type="entry name" value="LIPOXYGENASE_3"/>
    <property type="match status" value="1"/>
</dbReference>
<evidence type="ECO:0000313" key="5">
    <source>
        <dbReference type="EnsemblPlants" id="Solyc04g050110.2.1.1"/>
    </source>
</evidence>
<sequence length="118" mass="13587">LQATVNFGQYPYGGYLVNCPTLSRKFMREAGSAEYEELKTNPGNVYLKRIVPQLQTLLGISVLEILSRCALDEVYLGQRDTPEWTEDQKPLLAFERFGKKREEVEGKNRETRENDLTN</sequence>
<keyword evidence="3" id="KW-0560">Oxidoreductase</keyword>
<dbReference type="GO" id="GO:0034440">
    <property type="term" value="P:lipid oxidation"/>
    <property type="evidence" value="ECO:0007669"/>
    <property type="project" value="InterPro"/>
</dbReference>
<dbReference type="InParanoid" id="A0A3Q7G111"/>
<dbReference type="EnsemblPlants" id="Solyc04g050110.2.1">
    <property type="protein sequence ID" value="Solyc04g050110.2.1.1"/>
    <property type="gene ID" value="Solyc04g050110.2"/>
</dbReference>
<dbReference type="Proteomes" id="UP000004994">
    <property type="component" value="Chromosome 4"/>
</dbReference>
<evidence type="ECO:0000256" key="2">
    <source>
        <dbReference type="ARBA" id="ARBA00022964"/>
    </source>
</evidence>
<keyword evidence="2" id="KW-0223">Dioxygenase</keyword>
<dbReference type="Gramene" id="Solyc04g050110.2.1">
    <property type="protein sequence ID" value="Solyc04g050110.2.1.1"/>
    <property type="gene ID" value="Solyc04g050110.2"/>
</dbReference>
<dbReference type="Gene3D" id="1.20.245.10">
    <property type="entry name" value="Lipoxygenase-1, Domain 5"/>
    <property type="match status" value="1"/>
</dbReference>
<accession>A0A3Q7G111</accession>
<dbReference type="PANTHER" id="PTHR11771">
    <property type="entry name" value="LIPOXYGENASE"/>
    <property type="match status" value="1"/>
</dbReference>
<evidence type="ECO:0000313" key="6">
    <source>
        <dbReference type="Proteomes" id="UP000004994"/>
    </source>
</evidence>
<dbReference type="Pfam" id="PF00305">
    <property type="entry name" value="Lipoxygenase"/>
    <property type="match status" value="1"/>
</dbReference>
<evidence type="ECO:0000256" key="3">
    <source>
        <dbReference type="ARBA" id="ARBA00023002"/>
    </source>
</evidence>
<dbReference type="InterPro" id="IPR036226">
    <property type="entry name" value="LipOase_C_sf"/>
</dbReference>